<sequence length="54" mass="6162">MGYRPNMLVILAGNTRDEIWLLGNLDWAAVDGQKVYAYTTNGLLYLIDFARARK</sequence>
<name>A0AAT9LED0_9FIRM</name>
<reference evidence="1" key="2">
    <citation type="journal article" date="2023" name="Biology">
        <title>Prokaryotic Life Associated with Coal-Fire Gas Vents Revealed by Metagenomics.</title>
        <authorList>
            <person name="Kadnikov V.V."/>
            <person name="Mardanov A.V."/>
            <person name="Beletsky A.V."/>
            <person name="Karnachuk O.V."/>
            <person name="Ravin N.V."/>
        </authorList>
    </citation>
    <scope>NUCLEOTIDE SEQUENCE</scope>
    <source>
        <strain evidence="1">Bu02</strain>
    </source>
</reference>
<dbReference type="EMBL" id="CP062796">
    <property type="protein sequence ID" value="QUL99388.1"/>
    <property type="molecule type" value="Genomic_DNA"/>
</dbReference>
<accession>A0AAT9LED0</accession>
<dbReference type="KEGG" id="fcz:IMF26_04885"/>
<proteinExistence type="predicted"/>
<gene>
    <name evidence="1" type="ORF">IMF26_04885</name>
</gene>
<reference evidence="1" key="1">
    <citation type="submission" date="2020-10" db="EMBL/GenBank/DDBJ databases">
        <authorList>
            <person name="Kadnikov V."/>
            <person name="Beletsky A.V."/>
            <person name="Mardanov A.V."/>
            <person name="Karnachuk O.V."/>
            <person name="Ravin N.V."/>
        </authorList>
    </citation>
    <scope>NUCLEOTIDE SEQUENCE</scope>
    <source>
        <strain evidence="1">Bu02</strain>
    </source>
</reference>
<organism evidence="1">
    <name type="scientific">Candidatus Fermentithermobacillus carboniphilus</name>
    <dbReference type="NCBI Taxonomy" id="3085328"/>
    <lineage>
        <taxon>Bacteria</taxon>
        <taxon>Bacillati</taxon>
        <taxon>Bacillota</taxon>
        <taxon>Candidatus Fermentithermobacillia</taxon>
        <taxon>Candidatus Fermentithermobacillales</taxon>
        <taxon>Candidatus Fermentithermobacillaceae</taxon>
        <taxon>Candidatus Fermentithermobacillus</taxon>
    </lineage>
</organism>
<dbReference type="AlphaFoldDB" id="A0AAT9LED0"/>
<protein>
    <submittedName>
        <fullName evidence="1">Uncharacterized protein</fullName>
    </submittedName>
</protein>
<evidence type="ECO:0000313" key="1">
    <source>
        <dbReference type="EMBL" id="QUL99388.1"/>
    </source>
</evidence>